<dbReference type="InterPro" id="IPR004360">
    <property type="entry name" value="Glyas_Fos-R_dOase_dom"/>
</dbReference>
<dbReference type="SUPFAM" id="SSF54593">
    <property type="entry name" value="Glyoxalase/Bleomycin resistance protein/Dihydroxybiphenyl dioxygenase"/>
    <property type="match status" value="1"/>
</dbReference>
<feature type="domain" description="VOC" evidence="1">
    <location>
        <begin position="5"/>
        <end position="126"/>
    </location>
</feature>
<protein>
    <submittedName>
        <fullName evidence="2">Glyoxalase</fullName>
    </submittedName>
</protein>
<evidence type="ECO:0000313" key="2">
    <source>
        <dbReference type="EMBL" id="PCJ27559.1"/>
    </source>
</evidence>
<evidence type="ECO:0000259" key="1">
    <source>
        <dbReference type="PROSITE" id="PS51819"/>
    </source>
</evidence>
<dbReference type="Proteomes" id="UP000218327">
    <property type="component" value="Unassembled WGS sequence"/>
</dbReference>
<dbReference type="PANTHER" id="PTHR36437">
    <property type="entry name" value="GLYOXALASE/BLEOMYCIN RESISTANCE PROTEIN/DIOXYGENASE"/>
    <property type="match status" value="1"/>
</dbReference>
<proteinExistence type="predicted"/>
<name>A0A2A5B7R1_9GAMM</name>
<dbReference type="InterPro" id="IPR029068">
    <property type="entry name" value="Glyas_Bleomycin-R_OHBP_Dase"/>
</dbReference>
<dbReference type="PANTHER" id="PTHR36437:SF2">
    <property type="entry name" value="GLYOXALASE_BLEOMYCIN RESISTANCE PROTEIN_DIOXYGENASE"/>
    <property type="match status" value="1"/>
</dbReference>
<dbReference type="EMBL" id="NVVJ01000006">
    <property type="protein sequence ID" value="PCJ27559.1"/>
    <property type="molecule type" value="Genomic_DNA"/>
</dbReference>
<dbReference type="Pfam" id="PF00903">
    <property type="entry name" value="Glyoxalase"/>
    <property type="match status" value="1"/>
</dbReference>
<sequence>MAINRVSHITIYVTDQDQALRWYQDKLGFEVCMDNDVVVSGMRWLTVCPVGNQSTQFTLVLAISEEDKTRVGTNLMTVLSTDDCIGDMARLARLEVEIVGPPEEVPWGISGIIRDLYGNPYNLVGPG</sequence>
<reference evidence="3" key="1">
    <citation type="submission" date="2017-08" db="EMBL/GenBank/DDBJ databases">
        <title>A dynamic microbial community with high functional redundancy inhabits the cold, oxic subseafloor aquifer.</title>
        <authorList>
            <person name="Tully B.J."/>
            <person name="Wheat C.G."/>
            <person name="Glazer B.T."/>
            <person name="Huber J.A."/>
        </authorList>
    </citation>
    <scope>NUCLEOTIDE SEQUENCE [LARGE SCALE GENOMIC DNA]</scope>
</reference>
<dbReference type="Gene3D" id="3.10.180.10">
    <property type="entry name" value="2,3-Dihydroxybiphenyl 1,2-Dioxygenase, domain 1"/>
    <property type="match status" value="1"/>
</dbReference>
<gene>
    <name evidence="2" type="ORF">COA96_03400</name>
</gene>
<accession>A0A2A5B7R1</accession>
<dbReference type="AlphaFoldDB" id="A0A2A5B7R1"/>
<evidence type="ECO:0000313" key="3">
    <source>
        <dbReference type="Proteomes" id="UP000218327"/>
    </source>
</evidence>
<comment type="caution">
    <text evidence="2">The sequence shown here is derived from an EMBL/GenBank/DDBJ whole genome shotgun (WGS) entry which is preliminary data.</text>
</comment>
<dbReference type="PROSITE" id="PS51819">
    <property type="entry name" value="VOC"/>
    <property type="match status" value="1"/>
</dbReference>
<dbReference type="InterPro" id="IPR037523">
    <property type="entry name" value="VOC_core"/>
</dbReference>
<organism evidence="2 3">
    <name type="scientific">SAR86 cluster bacterium</name>
    <dbReference type="NCBI Taxonomy" id="2030880"/>
    <lineage>
        <taxon>Bacteria</taxon>
        <taxon>Pseudomonadati</taxon>
        <taxon>Pseudomonadota</taxon>
        <taxon>Gammaproteobacteria</taxon>
        <taxon>SAR86 cluster</taxon>
    </lineage>
</organism>